<dbReference type="AlphaFoldDB" id="M8DC59"/>
<sequence>MSTASHPDTILLFDGVCNFCNGAVRFIIPRDPAGRIHFASLQSETGQSLLEQYGLATHDLSSVVLIDQGTVYVYSDAILRVGRLLRGAWPIFSAIGFFFPRLVRDRLYRFIARNRYRWFGRSTVCLLPTAEIRARFLD</sequence>
<dbReference type="EMBL" id="APBN01000002">
    <property type="protein sequence ID" value="EMT53884.1"/>
    <property type="molecule type" value="Genomic_DNA"/>
</dbReference>
<reference evidence="1 2" key="1">
    <citation type="submission" date="2013-03" db="EMBL/GenBank/DDBJ databases">
        <title>Assembly of a new bacterial strain Brevibacillus borstelensis AK1.</title>
        <authorList>
            <person name="Rajan I."/>
            <person name="PoliReddy D."/>
            <person name="Sugumar T."/>
            <person name="Rathinam K."/>
            <person name="Alqarawi S."/>
            <person name="Khalil A.B."/>
            <person name="Sivakumar N."/>
        </authorList>
    </citation>
    <scope>NUCLEOTIDE SEQUENCE [LARGE SCALE GENOMIC DNA]</scope>
    <source>
        <strain evidence="1 2">AK1</strain>
    </source>
</reference>
<proteinExistence type="predicted"/>
<dbReference type="GO" id="GO:0015035">
    <property type="term" value="F:protein-disulfide reductase activity"/>
    <property type="evidence" value="ECO:0007669"/>
    <property type="project" value="InterPro"/>
</dbReference>
<dbReference type="PATRIC" id="fig|1300222.3.peg.1587"/>
<dbReference type="PANTHER" id="PTHR33639:SF2">
    <property type="entry name" value="DUF393 DOMAIN-CONTAINING PROTEIN"/>
    <property type="match status" value="1"/>
</dbReference>
<accession>M8DC59</accession>
<gene>
    <name evidence="1" type="ORF">I532_07710</name>
</gene>
<dbReference type="InterPro" id="IPR007263">
    <property type="entry name" value="DCC1-like"/>
</dbReference>
<dbReference type="PANTHER" id="PTHR33639">
    <property type="entry name" value="THIOL-DISULFIDE OXIDOREDUCTASE DCC"/>
    <property type="match status" value="1"/>
</dbReference>
<keyword evidence="2" id="KW-1185">Reference proteome</keyword>
<dbReference type="GeneID" id="89500410"/>
<dbReference type="STRING" id="1300222.I532_07710"/>
<dbReference type="RefSeq" id="WP_003387433.1">
    <property type="nucleotide sequence ID" value="NZ_APBN01000002.1"/>
</dbReference>
<dbReference type="Proteomes" id="UP000012081">
    <property type="component" value="Unassembled WGS sequence"/>
</dbReference>
<comment type="caution">
    <text evidence="1">The sequence shown here is derived from an EMBL/GenBank/DDBJ whole genome shotgun (WGS) entry which is preliminary data.</text>
</comment>
<dbReference type="Pfam" id="PF04134">
    <property type="entry name" value="DCC1-like"/>
    <property type="match status" value="1"/>
</dbReference>
<organism evidence="1 2">
    <name type="scientific">Brevibacillus borstelensis AK1</name>
    <dbReference type="NCBI Taxonomy" id="1300222"/>
    <lineage>
        <taxon>Bacteria</taxon>
        <taxon>Bacillati</taxon>
        <taxon>Bacillota</taxon>
        <taxon>Bacilli</taxon>
        <taxon>Bacillales</taxon>
        <taxon>Paenibacillaceae</taxon>
        <taxon>Brevibacillus</taxon>
    </lineage>
</organism>
<dbReference type="OrthoDB" id="9785438at2"/>
<evidence type="ECO:0000313" key="2">
    <source>
        <dbReference type="Proteomes" id="UP000012081"/>
    </source>
</evidence>
<dbReference type="InterPro" id="IPR052927">
    <property type="entry name" value="DCC_oxidoreductase"/>
</dbReference>
<evidence type="ECO:0008006" key="3">
    <source>
        <dbReference type="Google" id="ProtNLM"/>
    </source>
</evidence>
<protein>
    <recommendedName>
        <fullName evidence="3">Thiol-disulfide oxidoreductase DCC</fullName>
    </recommendedName>
</protein>
<evidence type="ECO:0000313" key="1">
    <source>
        <dbReference type="EMBL" id="EMT53884.1"/>
    </source>
</evidence>
<name>M8DC59_9BACL</name>